<dbReference type="KEGG" id="amex:103021534"/>
<gene>
    <name evidence="7" type="primary">polr1e</name>
    <name evidence="6" type="synonym">POLR1E</name>
    <name evidence="6" type="ORF">AMEX_G27724</name>
</gene>
<dbReference type="EMBL" id="JAICCE010000025">
    <property type="protein sequence ID" value="KAG9260062.1"/>
    <property type="molecule type" value="Genomic_DNA"/>
</dbReference>
<evidence type="ECO:0000256" key="4">
    <source>
        <dbReference type="ARBA" id="ARBA00023163"/>
    </source>
</evidence>
<evidence type="ECO:0000256" key="5">
    <source>
        <dbReference type="ARBA" id="ARBA00023242"/>
    </source>
</evidence>
<dbReference type="GO" id="GO:0006351">
    <property type="term" value="P:DNA-templated transcription"/>
    <property type="evidence" value="ECO:0007669"/>
    <property type="project" value="InterPro"/>
</dbReference>
<comment type="similarity">
    <text evidence="2">Belongs to the eukaryotic RPA49/POLR1E RNA polymerase subunit family.</text>
</comment>
<dbReference type="GeneID" id="103021534"/>
<dbReference type="GO" id="GO:0003677">
    <property type="term" value="F:DNA binding"/>
    <property type="evidence" value="ECO:0007669"/>
    <property type="project" value="InterPro"/>
</dbReference>
<protein>
    <submittedName>
        <fullName evidence="6">DNA-directed RNA polymerase I subunit RPA49</fullName>
    </submittedName>
</protein>
<sequence length="413" mass="46567">MAAPCVWTACNTSGQEDAVIVKFSNGEVKNSEQLDFRLFKHVDESNPRKKRRRIIAAESDRLAYVGNNFGPGSLQCNNLCRYFVGVLDKRTMEMKVHNAQLFNLLPSIPGETAAEADKNETKTYRDKVDALIEAFGTTKQKRALSLRRLNEVGNETLQKAVDRAAGSVINQKGLEVLQQEVANSEAQTEVALFLPPCNRDADKPEDVYPFDGILSSVQFESLRQVGEKMAALTQEDLAKMRSENCPETVMRHLECLPRDAEARLDQARCVWYLLFLIRMAQNKKIHPKLNEDECPRSVYTKALKTFTVESYANGRVRSTVPASMMVKLASYCLALLLHMGDQTANLTLLHRDLSISENKMLEVAKAMGLTLSRQASLSAEQSGVQEEHKTASLQLPLVRYERRLEARKRKRMK</sequence>
<comment type="subcellular location">
    <subcellularLocation>
        <location evidence="1">Nucleus</location>
        <location evidence="1">Nucleolus</location>
    </subcellularLocation>
</comment>
<keyword evidence="3 6" id="KW-0240">DNA-directed RNA polymerase</keyword>
<keyword evidence="5" id="KW-0539">Nucleus</keyword>
<evidence type="ECO:0000256" key="2">
    <source>
        <dbReference type="ARBA" id="ARBA00009430"/>
    </source>
</evidence>
<dbReference type="AlphaFoldDB" id="A0A8B9HW44"/>
<reference evidence="7" key="2">
    <citation type="submission" date="2025-05" db="UniProtKB">
        <authorList>
            <consortium name="Ensembl"/>
        </authorList>
    </citation>
    <scope>IDENTIFICATION</scope>
</reference>
<dbReference type="Proteomes" id="UP000752171">
    <property type="component" value="Unassembled WGS sequence"/>
</dbReference>
<dbReference type="CTD" id="64425"/>
<evidence type="ECO:0000313" key="6">
    <source>
        <dbReference type="EMBL" id="KAG9260062.1"/>
    </source>
</evidence>
<dbReference type="GO" id="GO:0005730">
    <property type="term" value="C:nucleolus"/>
    <property type="evidence" value="ECO:0007669"/>
    <property type="project" value="UniProtKB-SubCell"/>
</dbReference>
<evidence type="ECO:0000313" key="8">
    <source>
        <dbReference type="Proteomes" id="UP000694621"/>
    </source>
</evidence>
<name>A0A8B9HW44_ASTMX</name>
<evidence type="ECO:0000313" key="7">
    <source>
        <dbReference type="Ensembl" id="ENSAMXP00005018894.1"/>
    </source>
</evidence>
<accession>A0A8B9HW44</accession>
<evidence type="ECO:0000256" key="3">
    <source>
        <dbReference type="ARBA" id="ARBA00022478"/>
    </source>
</evidence>
<evidence type="ECO:0000313" key="9">
    <source>
        <dbReference type="Proteomes" id="UP000752171"/>
    </source>
</evidence>
<dbReference type="Pfam" id="PF06870">
    <property type="entry name" value="RNA_pol_I_A49"/>
    <property type="match status" value="1"/>
</dbReference>
<dbReference type="InterPro" id="IPR009668">
    <property type="entry name" value="RNA_pol-assoc_fac_A49-like"/>
</dbReference>
<dbReference type="Proteomes" id="UP000694621">
    <property type="component" value="Unplaced"/>
</dbReference>
<evidence type="ECO:0000256" key="1">
    <source>
        <dbReference type="ARBA" id="ARBA00004604"/>
    </source>
</evidence>
<reference evidence="6 9" key="1">
    <citation type="submission" date="2021-07" db="EMBL/GenBank/DDBJ databases">
        <authorList>
            <person name="Imarazene B."/>
            <person name="Zahm M."/>
            <person name="Klopp C."/>
            <person name="Cabau C."/>
            <person name="Beille S."/>
            <person name="Jouanno E."/>
            <person name="Castinel A."/>
            <person name="Lluch J."/>
            <person name="Gil L."/>
            <person name="Kuchtly C."/>
            <person name="Lopez Roques C."/>
            <person name="Donnadieu C."/>
            <person name="Parrinello H."/>
            <person name="Journot L."/>
            <person name="Du K."/>
            <person name="Schartl M."/>
            <person name="Retaux S."/>
            <person name="Guiguen Y."/>
        </authorList>
    </citation>
    <scope>NUCLEOTIDE SEQUENCE [LARGE SCALE GENOMIC DNA]</scope>
    <source>
        <strain evidence="6">Pach_M1</strain>
        <tissue evidence="6">Testis</tissue>
    </source>
</reference>
<dbReference type="PANTHER" id="PTHR14440">
    <property type="entry name" value="DNA-DIRECTED RNA POLYMERASE I SUBUNIT RPA49"/>
    <property type="match status" value="1"/>
</dbReference>
<proteinExistence type="inferred from homology"/>
<dbReference type="Ensembl" id="ENSAMXT00005020879.1">
    <property type="protein sequence ID" value="ENSAMXP00005018894.1"/>
    <property type="gene ID" value="ENSAMXG00005009821.1"/>
</dbReference>
<organism evidence="7 8">
    <name type="scientific">Astyanax mexicanus</name>
    <name type="common">Blind cave fish</name>
    <name type="synonym">Astyanax fasciatus mexicanus</name>
    <dbReference type="NCBI Taxonomy" id="7994"/>
    <lineage>
        <taxon>Eukaryota</taxon>
        <taxon>Metazoa</taxon>
        <taxon>Chordata</taxon>
        <taxon>Craniata</taxon>
        <taxon>Vertebrata</taxon>
        <taxon>Euteleostomi</taxon>
        <taxon>Actinopterygii</taxon>
        <taxon>Neopterygii</taxon>
        <taxon>Teleostei</taxon>
        <taxon>Ostariophysi</taxon>
        <taxon>Characiformes</taxon>
        <taxon>Characoidei</taxon>
        <taxon>Acestrorhamphidae</taxon>
        <taxon>Acestrorhamphinae</taxon>
        <taxon>Astyanax</taxon>
    </lineage>
</organism>
<dbReference type="GO" id="GO:0000428">
    <property type="term" value="C:DNA-directed RNA polymerase complex"/>
    <property type="evidence" value="ECO:0007669"/>
    <property type="project" value="UniProtKB-KW"/>
</dbReference>
<keyword evidence="4" id="KW-0804">Transcription</keyword>